<sequence length="233" mass="25152">MSTAISALRSYDPAEVPEPVLRRRRTARAPRPFALVRGQGRNSAARREVAARFIPHPPQTPAVPVRRSREAEVVRGAELRARGARTFDITEAEVDLAFATVPRWESARSRSVTRALVGDPSPIEAPTRRVRAGVRASDRGPELRGPRSEQALYARVVGSGARGAHPMVRVRQAQAGLAALALTALVTASIVVTFLGLAHLRAGSFGEWTESSPGISQPGDHPQVGLFETRPQN</sequence>
<name>A0A846WA65_9NOCA</name>
<feature type="transmembrane region" description="Helical" evidence="2">
    <location>
        <begin position="177"/>
        <end position="198"/>
    </location>
</feature>
<feature type="compositionally biased region" description="Basic and acidic residues" evidence="1">
    <location>
        <begin position="136"/>
        <end position="146"/>
    </location>
</feature>
<evidence type="ECO:0000313" key="4">
    <source>
        <dbReference type="Proteomes" id="UP000572007"/>
    </source>
</evidence>
<comment type="caution">
    <text evidence="3">The sequence shown here is derived from an EMBL/GenBank/DDBJ whole genome shotgun (WGS) entry which is preliminary data.</text>
</comment>
<evidence type="ECO:0000313" key="3">
    <source>
        <dbReference type="EMBL" id="NKX89564.1"/>
    </source>
</evidence>
<dbReference type="Proteomes" id="UP000572007">
    <property type="component" value="Unassembled WGS sequence"/>
</dbReference>
<gene>
    <name evidence="3" type="ORF">HGA10_19935</name>
</gene>
<evidence type="ECO:0000256" key="2">
    <source>
        <dbReference type="SAM" id="Phobius"/>
    </source>
</evidence>
<keyword evidence="2" id="KW-1133">Transmembrane helix</keyword>
<feature type="region of interest" description="Disordered" evidence="1">
    <location>
        <begin position="118"/>
        <end position="146"/>
    </location>
</feature>
<dbReference type="EMBL" id="JAAXOM010000005">
    <property type="protein sequence ID" value="NKX89564.1"/>
    <property type="molecule type" value="Genomic_DNA"/>
</dbReference>
<keyword evidence="4" id="KW-1185">Reference proteome</keyword>
<evidence type="ECO:0000256" key="1">
    <source>
        <dbReference type="SAM" id="MobiDB-lite"/>
    </source>
</evidence>
<keyword evidence="2" id="KW-0472">Membrane</keyword>
<reference evidence="3 4" key="1">
    <citation type="submission" date="2020-04" db="EMBL/GenBank/DDBJ databases">
        <title>MicrobeNet Type strains.</title>
        <authorList>
            <person name="Nicholson A.C."/>
        </authorList>
    </citation>
    <scope>NUCLEOTIDE SEQUENCE [LARGE SCALE GENOMIC DNA]</scope>
    <source>
        <strain evidence="3 4">DSM 44960</strain>
    </source>
</reference>
<dbReference type="AlphaFoldDB" id="A0A846WA65"/>
<proteinExistence type="predicted"/>
<dbReference type="RefSeq" id="WP_157104759.1">
    <property type="nucleotide sequence ID" value="NZ_JAAXOM010000005.1"/>
</dbReference>
<organism evidence="3 4">
    <name type="scientific">Nocardia coubleae</name>
    <dbReference type="NCBI Taxonomy" id="356147"/>
    <lineage>
        <taxon>Bacteria</taxon>
        <taxon>Bacillati</taxon>
        <taxon>Actinomycetota</taxon>
        <taxon>Actinomycetes</taxon>
        <taxon>Mycobacteriales</taxon>
        <taxon>Nocardiaceae</taxon>
        <taxon>Nocardia</taxon>
    </lineage>
</organism>
<keyword evidence="2" id="KW-0812">Transmembrane</keyword>
<feature type="region of interest" description="Disordered" evidence="1">
    <location>
        <begin position="208"/>
        <end position="233"/>
    </location>
</feature>
<accession>A0A846WA65</accession>
<protein>
    <submittedName>
        <fullName evidence="3">Uncharacterized protein</fullName>
    </submittedName>
</protein>